<protein>
    <submittedName>
        <fullName evidence="1">Uncharacterized protein</fullName>
    </submittedName>
</protein>
<dbReference type="AlphaFoldDB" id="A0A4R7I4L1"/>
<dbReference type="Proteomes" id="UP000294558">
    <property type="component" value="Unassembled WGS sequence"/>
</dbReference>
<sequence>MGRLRIAALGPTRCLRYRAFNQAAAPSPAVRPVLKQAWRR</sequence>
<proteinExistence type="predicted"/>
<gene>
    <name evidence="1" type="ORF">BDK89_4076</name>
</gene>
<organism evidence="1 2">
    <name type="scientific">Ilumatobacter fluminis</name>
    <dbReference type="NCBI Taxonomy" id="467091"/>
    <lineage>
        <taxon>Bacteria</taxon>
        <taxon>Bacillati</taxon>
        <taxon>Actinomycetota</taxon>
        <taxon>Acidimicrobiia</taxon>
        <taxon>Acidimicrobiales</taxon>
        <taxon>Ilumatobacteraceae</taxon>
        <taxon>Ilumatobacter</taxon>
    </lineage>
</organism>
<reference evidence="1 2" key="1">
    <citation type="submission" date="2019-03" db="EMBL/GenBank/DDBJ databases">
        <title>Sequencing the genomes of 1000 actinobacteria strains.</title>
        <authorList>
            <person name="Klenk H.-P."/>
        </authorList>
    </citation>
    <scope>NUCLEOTIDE SEQUENCE [LARGE SCALE GENOMIC DNA]</scope>
    <source>
        <strain evidence="1 2">DSM 18936</strain>
    </source>
</reference>
<keyword evidence="2" id="KW-1185">Reference proteome</keyword>
<evidence type="ECO:0000313" key="2">
    <source>
        <dbReference type="Proteomes" id="UP000294558"/>
    </source>
</evidence>
<evidence type="ECO:0000313" key="1">
    <source>
        <dbReference type="EMBL" id="TDT18455.1"/>
    </source>
</evidence>
<name>A0A4R7I4L1_9ACTN</name>
<accession>A0A4R7I4L1</accession>
<comment type="caution">
    <text evidence="1">The sequence shown here is derived from an EMBL/GenBank/DDBJ whole genome shotgun (WGS) entry which is preliminary data.</text>
</comment>
<dbReference type="EMBL" id="SOAU01000001">
    <property type="protein sequence ID" value="TDT18455.1"/>
    <property type="molecule type" value="Genomic_DNA"/>
</dbReference>